<evidence type="ECO:0000313" key="16">
    <source>
        <dbReference type="EMBL" id="ALB62890.1"/>
    </source>
</evidence>
<dbReference type="InterPro" id="IPR023198">
    <property type="entry name" value="PGP-like_dom2"/>
</dbReference>
<dbReference type="EMBL" id="CAKW01000098">
    <property type="protein sequence ID" value="CCJ73266.1"/>
    <property type="molecule type" value="Genomic_DNA"/>
</dbReference>
<feature type="binding site" evidence="13">
    <location>
        <begin position="116"/>
        <end position="120"/>
    </location>
    <ligand>
        <name>substrate</name>
    </ligand>
</feature>
<dbReference type="KEGG" id="ccon:AFK62_10405"/>
<evidence type="ECO:0000256" key="12">
    <source>
        <dbReference type="PIRSR" id="PIRSR610972-1"/>
    </source>
</evidence>
<evidence type="ECO:0000256" key="13">
    <source>
        <dbReference type="PIRSR" id="PIRSR610972-2"/>
    </source>
</evidence>
<evidence type="ECO:0000256" key="14">
    <source>
        <dbReference type="PIRSR" id="PIRSR610972-3"/>
    </source>
</evidence>
<reference evidence="17" key="1">
    <citation type="submission" date="2012-07" db="EMBL/GenBank/DDBJ databases">
        <authorList>
            <person name="Cummings C."/>
        </authorList>
    </citation>
    <scope>NUCLEOTIDE SEQUENCE</scope>
    <source>
        <strain evidence="17">1330</strain>
    </source>
</reference>
<evidence type="ECO:0000256" key="4">
    <source>
        <dbReference type="ARBA" id="ARBA00022553"/>
    </source>
</evidence>
<dbReference type="GO" id="GO:0005975">
    <property type="term" value="P:carbohydrate metabolic process"/>
    <property type="evidence" value="ECO:0007669"/>
    <property type="project" value="InterPro"/>
</dbReference>
<proteinExistence type="inferred from homology"/>
<dbReference type="PANTHER" id="PTHR46193">
    <property type="entry name" value="6-PHOSPHOGLUCONATE PHOSPHATASE"/>
    <property type="match status" value="1"/>
</dbReference>
<comment type="catalytic activity">
    <reaction evidence="9">
        <text>beta-D-glucose 1-phosphate = beta-D-glucose 6-phosphate</text>
        <dbReference type="Rhea" id="RHEA:20113"/>
        <dbReference type="ChEBI" id="CHEBI:57684"/>
        <dbReference type="ChEBI" id="CHEBI:58247"/>
        <dbReference type="EC" id="5.4.2.6"/>
    </reaction>
</comment>
<feature type="active site" description="Proton donor/acceptor" evidence="12">
    <location>
        <position position="11"/>
    </location>
</feature>
<dbReference type="CDD" id="cd02598">
    <property type="entry name" value="HAD_BPGM"/>
    <property type="match status" value="1"/>
</dbReference>
<feature type="binding site" evidence="13">
    <location>
        <position position="25"/>
    </location>
    <ligand>
        <name>substrate</name>
    </ligand>
</feature>
<organism evidence="17 18">
    <name type="scientific">Cronobacter condimenti 1330</name>
    <dbReference type="NCBI Taxonomy" id="1073999"/>
    <lineage>
        <taxon>Bacteria</taxon>
        <taxon>Pseudomonadati</taxon>
        <taxon>Pseudomonadota</taxon>
        <taxon>Gammaproteobacteria</taxon>
        <taxon>Enterobacterales</taxon>
        <taxon>Enterobacteriaceae</taxon>
        <taxon>Cronobacter</taxon>
    </lineage>
</organism>
<evidence type="ECO:0000256" key="15">
    <source>
        <dbReference type="PIRSR" id="PIRSR610972-4"/>
    </source>
</evidence>
<dbReference type="InterPro" id="IPR006439">
    <property type="entry name" value="HAD-SF_hydro_IA"/>
</dbReference>
<evidence type="ECO:0000256" key="2">
    <source>
        <dbReference type="ARBA" id="ARBA00006171"/>
    </source>
</evidence>
<dbReference type="NCBIfam" id="TIGR01509">
    <property type="entry name" value="HAD-SF-IA-v3"/>
    <property type="match status" value="1"/>
</dbReference>
<reference evidence="16 19" key="3">
    <citation type="journal article" date="2016" name="Genome Announc.">
        <title>Fully Closed Genome Sequences of Five Type Strains of the Genus Cronobacter and One Cronobacter sakazakii Strain.</title>
        <authorList>
            <person name="Moine D."/>
            <person name="Kassam M."/>
            <person name="Baert L."/>
            <person name="Tang Y."/>
            <person name="Barretto C."/>
            <person name="Ngom Bru C."/>
            <person name="Klijn A."/>
            <person name="Descombes P."/>
        </authorList>
    </citation>
    <scope>NUCLEOTIDE SEQUENCE [LARGE SCALE GENOMIC DNA]</scope>
    <source>
        <strain evidence="16 19">LMG 26250</strain>
    </source>
</reference>
<evidence type="ECO:0000256" key="3">
    <source>
        <dbReference type="ARBA" id="ARBA00022490"/>
    </source>
</evidence>
<name>K8A1G8_9ENTR</name>
<gene>
    <name evidence="16" type="ORF">AFK62_10405</name>
    <name evidence="17" type="ORF">BN137_2642</name>
</gene>
<dbReference type="Pfam" id="PF00702">
    <property type="entry name" value="Hydrolase"/>
    <property type="match status" value="1"/>
</dbReference>
<keyword evidence="19" id="KW-1185">Reference proteome</keyword>
<evidence type="ECO:0000256" key="11">
    <source>
        <dbReference type="ARBA" id="ARBA00044991"/>
    </source>
</evidence>
<comment type="subcellular location">
    <subcellularLocation>
        <location evidence="1">Cytoplasm</location>
    </subcellularLocation>
</comment>
<dbReference type="RefSeq" id="WP_007675513.1">
    <property type="nucleotide sequence ID" value="NZ_CAKW01000098.1"/>
</dbReference>
<feature type="binding site" evidence="13">
    <location>
        <begin position="44"/>
        <end position="49"/>
    </location>
    <ligand>
        <name>substrate</name>
    </ligand>
</feature>
<comment type="similarity">
    <text evidence="2">Belongs to the HAD-like hydrolase superfamily. CbbY/CbbZ/Gph/YieH family.</text>
</comment>
<feature type="site" description="Important for catalytic activity and assists the phosphoryl transfer reaction to Asp8 by balancing charge and orienting the reacting groups" evidence="15">
    <location>
        <position position="116"/>
    </location>
</feature>
<dbReference type="SFLD" id="SFLDG01129">
    <property type="entry name" value="C1.5:_HAD__Beta-PGM__Phosphata"/>
    <property type="match status" value="1"/>
</dbReference>
<evidence type="ECO:0000256" key="5">
    <source>
        <dbReference type="ARBA" id="ARBA00022723"/>
    </source>
</evidence>
<keyword evidence="8" id="KW-0119">Carbohydrate metabolism</keyword>
<dbReference type="FunFam" id="1.10.150.240:FF:000010">
    <property type="entry name" value="Beta-phosphoglucomutase"/>
    <property type="match status" value="1"/>
</dbReference>
<dbReference type="EC" id="5.4.2.6" evidence="10"/>
<reference evidence="19" key="2">
    <citation type="submission" date="2015-09" db="EMBL/GenBank/DDBJ databases">
        <title>Cronobacter genome sequencing and assembly.</title>
        <authorList>
            <person name="Descombes P."/>
            <person name="Baert L."/>
            <person name="Ngom-Bru C."/>
            <person name="Barretto C."/>
        </authorList>
    </citation>
    <scope>NUCLEOTIDE SEQUENCE [LARGE SCALE GENOMIC DNA]</scope>
    <source>
        <strain evidence="19">LMG 26250</strain>
    </source>
</reference>
<feature type="binding site" evidence="14">
    <location>
        <position position="9"/>
    </location>
    <ligand>
        <name>Mg(2+)</name>
        <dbReference type="ChEBI" id="CHEBI:18420"/>
    </ligand>
</feature>
<dbReference type="InterPro" id="IPR010972">
    <property type="entry name" value="Beta-PGM"/>
</dbReference>
<dbReference type="EMBL" id="CP012264">
    <property type="protein sequence ID" value="ALB62890.1"/>
    <property type="molecule type" value="Genomic_DNA"/>
</dbReference>
<evidence type="ECO:0000256" key="6">
    <source>
        <dbReference type="ARBA" id="ARBA00022842"/>
    </source>
</evidence>
<dbReference type="InterPro" id="IPR051600">
    <property type="entry name" value="Beta-PGM-like"/>
</dbReference>
<dbReference type="SUPFAM" id="SSF56784">
    <property type="entry name" value="HAD-like"/>
    <property type="match status" value="1"/>
</dbReference>
<dbReference type="PATRIC" id="fig|1073999.7.peg.2183"/>
<feature type="binding site" evidence="13">
    <location>
        <position position="147"/>
    </location>
    <ligand>
        <name>substrate</name>
    </ligand>
</feature>
<dbReference type="Gene3D" id="1.10.150.240">
    <property type="entry name" value="Putative phosphatase, domain 2"/>
    <property type="match status" value="1"/>
</dbReference>
<dbReference type="GO" id="GO:0005737">
    <property type="term" value="C:cytoplasm"/>
    <property type="evidence" value="ECO:0007669"/>
    <property type="project" value="UniProtKB-SubCell"/>
</dbReference>
<evidence type="ECO:0000256" key="7">
    <source>
        <dbReference type="ARBA" id="ARBA00023235"/>
    </source>
</evidence>
<dbReference type="STRING" id="1073999.AFK62_10405"/>
<keyword evidence="5 14" id="KW-0479">Metal-binding</keyword>
<dbReference type="AlphaFoldDB" id="K8A1G8"/>
<evidence type="ECO:0000313" key="18">
    <source>
        <dbReference type="Proteomes" id="UP000009340"/>
    </source>
</evidence>
<keyword evidence="7 17" id="KW-0413">Isomerase</keyword>
<dbReference type="OrthoDB" id="9800058at2"/>
<dbReference type="SFLD" id="SFLDF00046">
    <property type="entry name" value="beta-phosphoglucomutase"/>
    <property type="match status" value="1"/>
</dbReference>
<dbReference type="SFLD" id="SFLDG01135">
    <property type="entry name" value="C1.5.6:_HAD__Beta-PGM__Phospha"/>
    <property type="match status" value="1"/>
</dbReference>
<dbReference type="NCBIfam" id="TIGR01990">
    <property type="entry name" value="bPGM"/>
    <property type="match status" value="1"/>
</dbReference>
<feature type="binding site" evidence="13">
    <location>
        <position position="78"/>
    </location>
    <ligand>
        <name>substrate</name>
    </ligand>
</feature>
<feature type="binding site" evidence="13">
    <location>
        <position position="52"/>
    </location>
    <ligand>
        <name>substrate</name>
    </ligand>
</feature>
<feature type="site" description="Important for catalytic activity and assists the phosphoryl transfer reaction to Asp8 by balancing charge and orienting the reacting groups" evidence="15">
    <location>
        <position position="147"/>
    </location>
</feature>
<comment type="cofactor">
    <cofactor evidence="14">
        <name>Mg(2+)</name>
        <dbReference type="ChEBI" id="CHEBI:18420"/>
    </cofactor>
    <text evidence="14">Binds 2 magnesium ions per subunit.</text>
</comment>
<evidence type="ECO:0000256" key="9">
    <source>
        <dbReference type="ARBA" id="ARBA00044926"/>
    </source>
</evidence>
<protein>
    <recommendedName>
        <fullName evidence="11">Beta-phosphoglucomutase</fullName>
        <ecNumber evidence="10">5.4.2.6</ecNumber>
    </recommendedName>
</protein>
<dbReference type="Proteomes" id="UP000067320">
    <property type="component" value="Chromosome"/>
</dbReference>
<sequence>MKPDAVIFDLDGVITDTAHLHFIAWRQVASEIGITIDESFNQQLKGISRMDSLERILVYGGKRTQFSAAEKAALAARKNACYVEALRTLTPHAVLPGITSLLAALRQEGVATGLASVSLNAPTILRALKLASQFDFCADAARLTHSKPDPEIFLAACSGLGVAPECCIGIEDAQAGIDAINACKMTAVGIGAGLQGAQLRLDDTAQLTWSRLHAFWNQQRRAATRCQ</sequence>
<dbReference type="InterPro" id="IPR023214">
    <property type="entry name" value="HAD_sf"/>
</dbReference>
<dbReference type="InterPro" id="IPR036412">
    <property type="entry name" value="HAD-like_sf"/>
</dbReference>
<evidence type="ECO:0000256" key="10">
    <source>
        <dbReference type="ARBA" id="ARBA00044968"/>
    </source>
</evidence>
<feature type="binding site" evidence="14">
    <location>
        <position position="171"/>
    </location>
    <ligand>
        <name>Mg(2+)</name>
        <dbReference type="ChEBI" id="CHEBI:18420"/>
    </ligand>
</feature>
<dbReference type="Proteomes" id="UP000009340">
    <property type="component" value="Unassembled WGS sequence"/>
</dbReference>
<accession>K8A1G8</accession>
<dbReference type="InterPro" id="IPR010976">
    <property type="entry name" value="B-phosphoglucomutase_hydrolase"/>
</dbReference>
<dbReference type="NCBIfam" id="TIGR02009">
    <property type="entry name" value="PGMB-YQAB-SF"/>
    <property type="match status" value="1"/>
</dbReference>
<dbReference type="GO" id="GO:0008801">
    <property type="term" value="F:beta-phosphoglucomutase activity"/>
    <property type="evidence" value="ECO:0007669"/>
    <property type="project" value="UniProtKB-EC"/>
</dbReference>
<dbReference type="SFLD" id="SFLDS00003">
    <property type="entry name" value="Haloacid_Dehalogenase"/>
    <property type="match status" value="1"/>
</dbReference>
<evidence type="ECO:0000256" key="8">
    <source>
        <dbReference type="ARBA" id="ARBA00023277"/>
    </source>
</evidence>
<dbReference type="eggNOG" id="COG0637">
    <property type="taxonomic scope" value="Bacteria"/>
</dbReference>
<evidence type="ECO:0000313" key="19">
    <source>
        <dbReference type="Proteomes" id="UP000067320"/>
    </source>
</evidence>
<keyword evidence="6 14" id="KW-0460">Magnesium</keyword>
<feature type="binding site" evidence="14">
    <location>
        <position position="172"/>
    </location>
    <ligand>
        <name>Mg(2+)</name>
        <dbReference type="ChEBI" id="CHEBI:18420"/>
    </ligand>
</feature>
<dbReference type="GO" id="GO:0000287">
    <property type="term" value="F:magnesium ion binding"/>
    <property type="evidence" value="ECO:0007669"/>
    <property type="project" value="InterPro"/>
</dbReference>
<keyword evidence="4" id="KW-0597">Phosphoprotein</keyword>
<dbReference type="Gene3D" id="3.40.50.1000">
    <property type="entry name" value="HAD superfamily/HAD-like"/>
    <property type="match status" value="1"/>
</dbReference>
<feature type="binding site" evidence="13">
    <location>
        <begin position="9"/>
        <end position="11"/>
    </location>
    <ligand>
        <name>substrate</name>
    </ligand>
</feature>
<feature type="active site" description="Nucleophile" evidence="12">
    <location>
        <position position="9"/>
    </location>
</feature>
<keyword evidence="3" id="KW-0963">Cytoplasm</keyword>
<feature type="binding site" evidence="14">
    <location>
        <position position="11"/>
    </location>
    <ligand>
        <name>Mg(2+)</name>
        <dbReference type="ChEBI" id="CHEBI:18420"/>
    </ligand>
</feature>
<dbReference type="PANTHER" id="PTHR46193:SF18">
    <property type="entry name" value="HEXITOL PHOSPHATASE B"/>
    <property type="match status" value="1"/>
</dbReference>
<evidence type="ECO:0000256" key="1">
    <source>
        <dbReference type="ARBA" id="ARBA00004496"/>
    </source>
</evidence>
<evidence type="ECO:0000313" key="17">
    <source>
        <dbReference type="EMBL" id="CCJ73266.1"/>
    </source>
</evidence>